<proteinExistence type="predicted"/>
<dbReference type="InterPro" id="IPR023157">
    <property type="entry name" value="AGR-C-984p-like_sf"/>
</dbReference>
<dbReference type="Pfam" id="PF06748">
    <property type="entry name" value="DUF1217"/>
    <property type="match status" value="4"/>
</dbReference>
<dbReference type="OrthoDB" id="7824597at2"/>
<dbReference type="InterPro" id="IPR010626">
    <property type="entry name" value="DUF1217"/>
</dbReference>
<dbReference type="Proteomes" id="UP000244880">
    <property type="component" value="Unassembled WGS sequence"/>
</dbReference>
<organism evidence="1 2">
    <name type="scientific">Ascidiaceihabitans donghaensis</name>
    <dbReference type="NCBI Taxonomy" id="1510460"/>
    <lineage>
        <taxon>Bacteria</taxon>
        <taxon>Pseudomonadati</taxon>
        <taxon>Pseudomonadota</taxon>
        <taxon>Alphaproteobacteria</taxon>
        <taxon>Rhodobacterales</taxon>
        <taxon>Paracoccaceae</taxon>
        <taxon>Ascidiaceihabitans</taxon>
    </lineage>
</organism>
<dbReference type="SUPFAM" id="SSF158837">
    <property type="entry name" value="AGR C 984p-like"/>
    <property type="match status" value="4"/>
</dbReference>
<protein>
    <recommendedName>
        <fullName evidence="3">Flagellar protein</fullName>
    </recommendedName>
</protein>
<accession>A0A2R8BPU8</accession>
<dbReference type="RefSeq" id="WP_108830545.1">
    <property type="nucleotide sequence ID" value="NZ_OMOR01000005.1"/>
</dbReference>
<dbReference type="AlphaFoldDB" id="A0A2R8BPU8"/>
<reference evidence="1 2" key="1">
    <citation type="submission" date="2018-03" db="EMBL/GenBank/DDBJ databases">
        <authorList>
            <person name="Keele B.F."/>
        </authorList>
    </citation>
    <scope>NUCLEOTIDE SEQUENCE [LARGE SCALE GENOMIC DNA]</scope>
    <source>
        <strain evidence="1 2">CECT 8599</strain>
    </source>
</reference>
<evidence type="ECO:0008006" key="3">
    <source>
        <dbReference type="Google" id="ProtNLM"/>
    </source>
</evidence>
<gene>
    <name evidence="1" type="ORF">ASD8599_04068</name>
</gene>
<name>A0A2R8BPU8_9RHOB</name>
<dbReference type="EMBL" id="OMOR01000005">
    <property type="protein sequence ID" value="SPH27602.1"/>
    <property type="molecule type" value="Genomic_DNA"/>
</dbReference>
<evidence type="ECO:0000313" key="2">
    <source>
        <dbReference type="Proteomes" id="UP000244880"/>
    </source>
</evidence>
<sequence length="535" mass="59265">MTFSPILLGGGVTGYNFLNRTRDTQQDLYNQSPQVARDIAQFKEKIEGIKTTEELMDNRAMLRVALGAFGLDDDIDNRAFIERVLESDLDDSTSLANRLADKRYFALAEAFNFQGDDGPQLDIEDTSPDISGQLARLKTSDDLLTDGPLLRAALDSFGLKSNAGDVFFLKQVLESDLADPGSFANQLSDTRYAEFSEVFGFGEKVKANESITAFAQLFEGQFDGLQTAEDLVENEVLFEAALKMFNLDNEVYRPDFMVDVLTSDLSDAASVANAQNDPRYVAMAEAFEFYRTPAVAPDTLPPSTAEKFVEAVLDRDTPLQEPGDLFTDFRLFIATSNFFDLPTSSAQTRYAQRLLEADKTDPQSLVGLLQDERYIPFVNAFDFQPVAEERTYPAGFADKITANYSERQFEIEVGNSDNSLRVALALERELDTVIEASTSENSRWFAVMASPALRSVFESAFRLPASFGNIDIDAQLTEFKARSVQFFDTSDVADYAQPDVLDQLRQTYLLQQNSTVGASTSSAGLASALLSGFQF</sequence>
<keyword evidence="2" id="KW-1185">Reference proteome</keyword>
<dbReference type="Gene3D" id="1.10.3700.10">
    <property type="entry name" value="AGR C 984p-like"/>
    <property type="match status" value="3"/>
</dbReference>
<evidence type="ECO:0000313" key="1">
    <source>
        <dbReference type="EMBL" id="SPH27602.1"/>
    </source>
</evidence>